<dbReference type="Gene3D" id="3.40.190.10">
    <property type="entry name" value="Periplasmic binding protein-like II"/>
    <property type="match status" value="2"/>
</dbReference>
<evidence type="ECO:0000256" key="4">
    <source>
        <dbReference type="PIRSR" id="PIRSR004846-1"/>
    </source>
</evidence>
<feature type="binding site" evidence="4">
    <location>
        <position position="212"/>
    </location>
    <ligand>
        <name>molybdate</name>
        <dbReference type="ChEBI" id="CHEBI:36264"/>
    </ligand>
</feature>
<dbReference type="SUPFAM" id="SSF53850">
    <property type="entry name" value="Periplasmic binding protein-like II"/>
    <property type="match status" value="1"/>
</dbReference>
<accession>A0A852WDS8</accession>
<dbReference type="PANTHER" id="PTHR30632:SF0">
    <property type="entry name" value="SULFATE-BINDING PROTEIN"/>
    <property type="match status" value="1"/>
</dbReference>
<keyword evidence="3 5" id="KW-0732">Signal</keyword>
<dbReference type="CDD" id="cd13538">
    <property type="entry name" value="PBP2_ModA_like_1"/>
    <property type="match status" value="1"/>
</dbReference>
<feature type="binding site" evidence="4">
    <location>
        <position position="91"/>
    </location>
    <ligand>
        <name>molybdate</name>
        <dbReference type="ChEBI" id="CHEBI:36264"/>
    </ligand>
</feature>
<organism evidence="6 7">
    <name type="scientific">Pedococcus badiiscoriae</name>
    <dbReference type="NCBI Taxonomy" id="642776"/>
    <lineage>
        <taxon>Bacteria</taxon>
        <taxon>Bacillati</taxon>
        <taxon>Actinomycetota</taxon>
        <taxon>Actinomycetes</taxon>
        <taxon>Micrococcales</taxon>
        <taxon>Intrasporangiaceae</taxon>
        <taxon>Pedococcus</taxon>
    </lineage>
</organism>
<keyword evidence="7" id="KW-1185">Reference proteome</keyword>
<dbReference type="PROSITE" id="PS51257">
    <property type="entry name" value="PROKAR_LIPOPROTEIN"/>
    <property type="match status" value="1"/>
</dbReference>
<keyword evidence="2 4" id="KW-0479">Metal-binding</keyword>
<feature type="chain" id="PRO_5039459935" evidence="5">
    <location>
        <begin position="28"/>
        <end position="276"/>
    </location>
</feature>
<evidence type="ECO:0000256" key="2">
    <source>
        <dbReference type="ARBA" id="ARBA00022723"/>
    </source>
</evidence>
<comment type="similarity">
    <text evidence="1">Belongs to the bacterial solute-binding protein ModA family.</text>
</comment>
<dbReference type="NCBIfam" id="TIGR01256">
    <property type="entry name" value="modA"/>
    <property type="match status" value="1"/>
</dbReference>
<name>A0A852WDS8_9MICO</name>
<dbReference type="InterPro" id="IPR050682">
    <property type="entry name" value="ModA/WtpA"/>
</dbReference>
<evidence type="ECO:0000256" key="5">
    <source>
        <dbReference type="SAM" id="SignalP"/>
    </source>
</evidence>
<protein>
    <submittedName>
        <fullName evidence="6">Molybdate transport system substrate-binding protein</fullName>
    </submittedName>
</protein>
<dbReference type="PANTHER" id="PTHR30632">
    <property type="entry name" value="MOLYBDATE-BINDING PERIPLASMIC PROTEIN"/>
    <property type="match status" value="1"/>
</dbReference>
<reference evidence="6 7" key="1">
    <citation type="submission" date="2020-07" db="EMBL/GenBank/DDBJ databases">
        <title>Sequencing the genomes of 1000 actinobacteria strains.</title>
        <authorList>
            <person name="Klenk H.-P."/>
        </authorList>
    </citation>
    <scope>NUCLEOTIDE SEQUENCE [LARGE SCALE GENOMIC DNA]</scope>
    <source>
        <strain evidence="6 7">DSM 23987</strain>
    </source>
</reference>
<proteinExistence type="inferred from homology"/>
<comment type="caution">
    <text evidence="6">The sequence shown here is derived from an EMBL/GenBank/DDBJ whole genome shotgun (WGS) entry which is preliminary data.</text>
</comment>
<dbReference type="Proteomes" id="UP000573599">
    <property type="component" value="Unassembled WGS sequence"/>
</dbReference>
<dbReference type="Pfam" id="PF13531">
    <property type="entry name" value="SBP_bac_11"/>
    <property type="match status" value="1"/>
</dbReference>
<feature type="binding site" evidence="4">
    <location>
        <position position="194"/>
    </location>
    <ligand>
        <name>molybdate</name>
        <dbReference type="ChEBI" id="CHEBI:36264"/>
    </ligand>
</feature>
<feature type="binding site" evidence="4">
    <location>
        <position position="63"/>
    </location>
    <ligand>
        <name>molybdate</name>
        <dbReference type="ChEBI" id="CHEBI:36264"/>
    </ligand>
</feature>
<dbReference type="EMBL" id="JACCAB010000001">
    <property type="protein sequence ID" value="NYG07188.1"/>
    <property type="molecule type" value="Genomic_DNA"/>
</dbReference>
<dbReference type="GO" id="GO:0015689">
    <property type="term" value="P:molybdate ion transport"/>
    <property type="evidence" value="ECO:0007669"/>
    <property type="project" value="InterPro"/>
</dbReference>
<dbReference type="GO" id="GO:0030973">
    <property type="term" value="F:molybdate ion binding"/>
    <property type="evidence" value="ECO:0007669"/>
    <property type="project" value="TreeGrafter"/>
</dbReference>
<evidence type="ECO:0000313" key="7">
    <source>
        <dbReference type="Proteomes" id="UP000573599"/>
    </source>
</evidence>
<gene>
    <name evidence="6" type="ORF">BJ986_001675</name>
</gene>
<sequence length="276" mass="26914">MIRPFGTLATLAAGALVLATAACGSTAGDGTSSGSSTSSSSGTSASGTSAALSGQITVFAAASLKKTFTAIGAEFEKAHPGTTVTFNFAGSSDLVSQIQQGAPADVFASADAKNMAKATTASLTAGQPVNFASNTLEIAVPPGNPAKITSLADLAKPGIKVVVCAPAVPCGSAAATVERAAKVDVKPVSEEQSVTDVLGKVASGEADAGLVYVTDVKGAGDKVKGIEFAESSSAVNTYPIAALKRSTNGSLAQAFVQAVTGQAGQGILAAAGFAKP</sequence>
<dbReference type="GO" id="GO:0046872">
    <property type="term" value="F:metal ion binding"/>
    <property type="evidence" value="ECO:0007669"/>
    <property type="project" value="UniProtKB-KW"/>
</dbReference>
<evidence type="ECO:0000256" key="1">
    <source>
        <dbReference type="ARBA" id="ARBA00009175"/>
    </source>
</evidence>
<evidence type="ECO:0000313" key="6">
    <source>
        <dbReference type="EMBL" id="NYG07188.1"/>
    </source>
</evidence>
<dbReference type="RefSeq" id="WP_179421566.1">
    <property type="nucleotide sequence ID" value="NZ_JACCAB010000001.1"/>
</dbReference>
<keyword evidence="4" id="KW-0500">Molybdenum</keyword>
<feature type="signal peptide" evidence="5">
    <location>
        <begin position="1"/>
        <end position="27"/>
    </location>
</feature>
<dbReference type="PIRSF" id="PIRSF004846">
    <property type="entry name" value="ModA"/>
    <property type="match status" value="1"/>
</dbReference>
<dbReference type="AlphaFoldDB" id="A0A852WDS8"/>
<evidence type="ECO:0000256" key="3">
    <source>
        <dbReference type="ARBA" id="ARBA00022729"/>
    </source>
</evidence>
<dbReference type="InterPro" id="IPR005950">
    <property type="entry name" value="ModA"/>
</dbReference>